<evidence type="ECO:0000313" key="16">
    <source>
        <dbReference type="Proteomes" id="UP001210120"/>
    </source>
</evidence>
<dbReference type="InterPro" id="IPR004641">
    <property type="entry name" value="RNase_HIII"/>
</dbReference>
<evidence type="ECO:0000259" key="14">
    <source>
        <dbReference type="PROSITE" id="PS51975"/>
    </source>
</evidence>
<keyword evidence="6" id="KW-0963">Cytoplasm</keyword>
<evidence type="ECO:0000256" key="9">
    <source>
        <dbReference type="ARBA" id="ARBA00022759"/>
    </source>
</evidence>
<keyword evidence="10 12" id="KW-0378">Hydrolase</keyword>
<feature type="binding site" evidence="12">
    <location>
        <position position="92"/>
    </location>
    <ligand>
        <name>a divalent metal cation</name>
        <dbReference type="ChEBI" id="CHEBI:60240"/>
    </ligand>
</feature>
<evidence type="ECO:0000256" key="10">
    <source>
        <dbReference type="ARBA" id="ARBA00022801"/>
    </source>
</evidence>
<feature type="binding site" evidence="12">
    <location>
        <position position="200"/>
    </location>
    <ligand>
        <name>a divalent metal cation</name>
        <dbReference type="ChEBI" id="CHEBI:60240"/>
    </ligand>
</feature>
<evidence type="ECO:0000256" key="7">
    <source>
        <dbReference type="ARBA" id="ARBA00022722"/>
    </source>
</evidence>
<dbReference type="Pfam" id="PF01351">
    <property type="entry name" value="RNase_HII"/>
    <property type="match status" value="1"/>
</dbReference>
<dbReference type="InterPro" id="IPR036397">
    <property type="entry name" value="RNaseH_sf"/>
</dbReference>
<accession>A0ABY7M123</accession>
<keyword evidence="16" id="KW-1185">Reference proteome</keyword>
<evidence type="ECO:0000256" key="4">
    <source>
        <dbReference type="ARBA" id="ARBA00004496"/>
    </source>
</evidence>
<evidence type="ECO:0000256" key="13">
    <source>
        <dbReference type="RuleBase" id="RU003515"/>
    </source>
</evidence>
<dbReference type="EC" id="3.1.26.4" evidence="13"/>
<comment type="cofactor">
    <cofactor evidence="12">
        <name>Mn(2+)</name>
        <dbReference type="ChEBI" id="CHEBI:29035"/>
    </cofactor>
    <cofactor evidence="12">
        <name>Mg(2+)</name>
        <dbReference type="ChEBI" id="CHEBI:18420"/>
    </cofactor>
    <text evidence="12">Manganese or magnesium. Binds 1 divalent metal ion per monomer in the absence of substrate. May bind a second metal ion after substrate binding.</text>
</comment>
<dbReference type="PANTHER" id="PTHR10954">
    <property type="entry name" value="RIBONUCLEASE H2 SUBUNIT A"/>
    <property type="match status" value="1"/>
</dbReference>
<dbReference type="PIRSF" id="PIRSF037748">
    <property type="entry name" value="RnhC"/>
    <property type="match status" value="1"/>
</dbReference>
<evidence type="ECO:0000256" key="8">
    <source>
        <dbReference type="ARBA" id="ARBA00022723"/>
    </source>
</evidence>
<keyword evidence="9 12" id="KW-0255">Endonuclease</keyword>
<protein>
    <recommendedName>
        <fullName evidence="13">Ribonuclease</fullName>
        <ecNumber evidence="13">3.1.26.4</ecNumber>
    </recommendedName>
</protein>
<evidence type="ECO:0000256" key="5">
    <source>
        <dbReference type="ARBA" id="ARBA00008378"/>
    </source>
</evidence>
<comment type="subcellular location">
    <subcellularLocation>
        <location evidence="4">Cytoplasm</location>
    </subcellularLocation>
</comment>
<reference evidence="15" key="1">
    <citation type="submission" date="2022-12" db="EMBL/GenBank/DDBJ databases">
        <title>Genomic Characterization of Candidatus Phytoplasma sacchari in China.</title>
        <authorList>
            <person name="Zhang R.-Y."/>
        </authorList>
    </citation>
    <scope>NUCLEOTIDE SEQUENCE [LARGE SCALE GENOMIC DNA]</scope>
    <source>
        <strain evidence="15">SCWL1</strain>
    </source>
</reference>
<dbReference type="SUPFAM" id="SSF53098">
    <property type="entry name" value="Ribonuclease H-like"/>
    <property type="match status" value="1"/>
</dbReference>
<keyword evidence="7 12" id="KW-0540">Nuclease</keyword>
<dbReference type="EMBL" id="CP115156">
    <property type="protein sequence ID" value="WBL31429.1"/>
    <property type="molecule type" value="Genomic_DNA"/>
</dbReference>
<comment type="cofactor">
    <cofactor evidence="2">
        <name>Mg(2+)</name>
        <dbReference type="ChEBI" id="CHEBI:18420"/>
    </cofactor>
</comment>
<evidence type="ECO:0000256" key="3">
    <source>
        <dbReference type="ARBA" id="ARBA00004065"/>
    </source>
</evidence>
<evidence type="ECO:0000256" key="2">
    <source>
        <dbReference type="ARBA" id="ARBA00001946"/>
    </source>
</evidence>
<comment type="similarity">
    <text evidence="5">Belongs to the RNase HII family. RnhC subfamily.</text>
</comment>
<dbReference type="Gene3D" id="3.30.420.10">
    <property type="entry name" value="Ribonuclease H-like superfamily/Ribonuclease H"/>
    <property type="match status" value="1"/>
</dbReference>
<dbReference type="CDD" id="cd06590">
    <property type="entry name" value="RNase_HII_bacteria_HIII_like"/>
    <property type="match status" value="1"/>
</dbReference>
<evidence type="ECO:0000313" key="15">
    <source>
        <dbReference type="EMBL" id="WBL31429.1"/>
    </source>
</evidence>
<name>A0ABY7M123_9MOLU</name>
<dbReference type="NCBIfam" id="TIGR00716">
    <property type="entry name" value="rnhC"/>
    <property type="match status" value="1"/>
</dbReference>
<gene>
    <name evidence="15" type="primary">rnhC</name>
    <name evidence="15" type="ORF">O7R10_02405</name>
</gene>
<proteinExistence type="inferred from homology"/>
<comment type="catalytic activity">
    <reaction evidence="1 12 13">
        <text>Endonucleolytic cleavage to 5'-phosphomonoester.</text>
        <dbReference type="EC" id="3.1.26.4"/>
    </reaction>
</comment>
<dbReference type="Proteomes" id="UP001210120">
    <property type="component" value="Chromosome"/>
</dbReference>
<evidence type="ECO:0000256" key="12">
    <source>
        <dbReference type="PROSITE-ProRule" id="PRU01319"/>
    </source>
</evidence>
<evidence type="ECO:0000256" key="1">
    <source>
        <dbReference type="ARBA" id="ARBA00000077"/>
    </source>
</evidence>
<sequence>MLKYHTFKNLSFDQMNFVKNKLDNFVLKDKIENNIVFFKIKQDDNIITFFYNGTCLIQGRHIQKSVLIISRLLNLNIKDSDIYNIKNIIGSDEVGTGDVFGPIVVCASFVSMENIFFLKEMNIRDSKKISSKRVFQITNLVIKQKIPFVLKILHPLKYNHLIKKNDYNLNKIKALLHNKAILELLEIIKSEKFKFCVVVDQFTSPDNYFNYLKEEKLVYQNIKFETQSENKYLSVALSSIIARCFFLKEIDKLNKYLGMKLKLGASHTVDKQLLEIYQKRGISILNKISKCNFKNVNKITNNYFNLKESSKRG</sequence>
<dbReference type="InterPro" id="IPR012337">
    <property type="entry name" value="RNaseH-like_sf"/>
</dbReference>
<feature type="binding site" evidence="12">
    <location>
        <position position="93"/>
    </location>
    <ligand>
        <name>a divalent metal cation</name>
        <dbReference type="ChEBI" id="CHEBI:60240"/>
    </ligand>
</feature>
<evidence type="ECO:0000256" key="6">
    <source>
        <dbReference type="ARBA" id="ARBA00022490"/>
    </source>
</evidence>
<dbReference type="InterPro" id="IPR024567">
    <property type="entry name" value="RNase_HII/HIII_dom"/>
</dbReference>
<feature type="domain" description="RNase H type-2" evidence="14">
    <location>
        <begin position="86"/>
        <end position="305"/>
    </location>
</feature>
<dbReference type="PANTHER" id="PTHR10954:SF23">
    <property type="entry name" value="RIBONUCLEASE"/>
    <property type="match status" value="1"/>
</dbReference>
<keyword evidence="8 12" id="KW-0479">Metal-binding</keyword>
<dbReference type="InterPro" id="IPR001352">
    <property type="entry name" value="RNase_HII/HIII"/>
</dbReference>
<organism evidence="15 16">
    <name type="scientific">Candidatus Phytoplasma sacchari</name>
    <dbReference type="NCBI Taxonomy" id="2609813"/>
    <lineage>
        <taxon>Bacteria</taxon>
        <taxon>Bacillati</taxon>
        <taxon>Mycoplasmatota</taxon>
        <taxon>Mollicutes</taxon>
        <taxon>Acholeplasmatales</taxon>
        <taxon>Acholeplasmataceae</taxon>
        <taxon>Candidatus Phytoplasma</taxon>
        <taxon>16SrXI (Rice yellow dwarf group)</taxon>
    </lineage>
</organism>
<evidence type="ECO:0000256" key="11">
    <source>
        <dbReference type="ARBA" id="ARBA00022842"/>
    </source>
</evidence>
<comment type="function">
    <text evidence="3 13">Endonuclease that specifically degrades the RNA of RNA-DNA hybrids.</text>
</comment>
<dbReference type="PROSITE" id="PS51975">
    <property type="entry name" value="RNASE_H_2"/>
    <property type="match status" value="1"/>
</dbReference>
<keyword evidence="11" id="KW-0460">Magnesium</keyword>